<protein>
    <submittedName>
        <fullName evidence="2">Uncharacterized protein</fullName>
    </submittedName>
</protein>
<keyword evidence="3" id="KW-1185">Reference proteome</keyword>
<feature type="transmembrane region" description="Helical" evidence="1">
    <location>
        <begin position="45"/>
        <end position="65"/>
    </location>
</feature>
<dbReference type="STRING" id="393762.SAMN05660472_02407"/>
<accession>A0A1G9GG33</accession>
<feature type="transmembrane region" description="Helical" evidence="1">
    <location>
        <begin position="20"/>
        <end position="39"/>
    </location>
</feature>
<gene>
    <name evidence="2" type="ORF">SAMN05660472_02407</name>
</gene>
<feature type="transmembrane region" description="Helical" evidence="1">
    <location>
        <begin position="72"/>
        <end position="100"/>
    </location>
</feature>
<keyword evidence="1" id="KW-0472">Membrane</keyword>
<sequence>MQNMIKDMKVFWKNEYYRGLTIFFLIPLICEIIIFSFLFPEPLPFYKTYSIFVVRTGISLIMLFLTFKGIKIATVLTILLGLYSLQQILAILMVFIGVFLKS</sequence>
<keyword evidence="1" id="KW-1133">Transmembrane helix</keyword>
<name>A0A1G9GG33_9FIRM</name>
<organism evidence="2 3">
    <name type="scientific">Natronincola ferrireducens</name>
    <dbReference type="NCBI Taxonomy" id="393762"/>
    <lineage>
        <taxon>Bacteria</taxon>
        <taxon>Bacillati</taxon>
        <taxon>Bacillota</taxon>
        <taxon>Clostridia</taxon>
        <taxon>Peptostreptococcales</taxon>
        <taxon>Natronincolaceae</taxon>
        <taxon>Natronincola</taxon>
    </lineage>
</organism>
<keyword evidence="1" id="KW-0812">Transmembrane</keyword>
<reference evidence="2 3" key="1">
    <citation type="submission" date="2016-10" db="EMBL/GenBank/DDBJ databases">
        <authorList>
            <person name="de Groot N.N."/>
        </authorList>
    </citation>
    <scope>NUCLEOTIDE SEQUENCE [LARGE SCALE GENOMIC DNA]</scope>
    <source>
        <strain evidence="2 3">DSM 18346</strain>
    </source>
</reference>
<evidence type="ECO:0000256" key="1">
    <source>
        <dbReference type="SAM" id="Phobius"/>
    </source>
</evidence>
<evidence type="ECO:0000313" key="2">
    <source>
        <dbReference type="EMBL" id="SDK99495.1"/>
    </source>
</evidence>
<evidence type="ECO:0000313" key="3">
    <source>
        <dbReference type="Proteomes" id="UP000198718"/>
    </source>
</evidence>
<dbReference type="Proteomes" id="UP000198718">
    <property type="component" value="Unassembled WGS sequence"/>
</dbReference>
<dbReference type="EMBL" id="FNFP01000006">
    <property type="protein sequence ID" value="SDK99495.1"/>
    <property type="molecule type" value="Genomic_DNA"/>
</dbReference>
<proteinExistence type="predicted"/>
<dbReference type="AlphaFoldDB" id="A0A1G9GG33"/>